<keyword evidence="5" id="KW-0547">Nucleotide-binding</keyword>
<gene>
    <name evidence="9" type="ORF">CLM73_11855</name>
</gene>
<dbReference type="InterPro" id="IPR017871">
    <property type="entry name" value="ABC_transporter-like_CS"/>
</dbReference>
<dbReference type="NCBIfam" id="TIGR01727">
    <property type="entry name" value="oligo_HPY"/>
    <property type="match status" value="1"/>
</dbReference>
<evidence type="ECO:0000313" key="10">
    <source>
        <dbReference type="Proteomes" id="UP000239477"/>
    </source>
</evidence>
<keyword evidence="10" id="KW-1185">Reference proteome</keyword>
<dbReference type="InterPro" id="IPR050388">
    <property type="entry name" value="ABC_Ni/Peptide_Import"/>
</dbReference>
<dbReference type="CDD" id="cd03257">
    <property type="entry name" value="ABC_NikE_OppD_transporters"/>
    <property type="match status" value="1"/>
</dbReference>
<dbReference type="PROSITE" id="PS50893">
    <property type="entry name" value="ABC_TRANSPORTER_2"/>
    <property type="match status" value="1"/>
</dbReference>
<dbReference type="PANTHER" id="PTHR43297:SF2">
    <property type="entry name" value="DIPEPTIDE TRANSPORT ATP-BINDING PROTEIN DPPD"/>
    <property type="match status" value="1"/>
</dbReference>
<dbReference type="OrthoDB" id="9802772at2"/>
<keyword evidence="7" id="KW-0472">Membrane</keyword>
<name>A0A2S0I6T1_9BURK</name>
<keyword evidence="6 9" id="KW-0067">ATP-binding</keyword>
<feature type="domain" description="ABC transporter" evidence="8">
    <location>
        <begin position="10"/>
        <end position="260"/>
    </location>
</feature>
<evidence type="ECO:0000256" key="1">
    <source>
        <dbReference type="ARBA" id="ARBA00004417"/>
    </source>
</evidence>
<dbReference type="Gene3D" id="3.40.50.300">
    <property type="entry name" value="P-loop containing nucleotide triphosphate hydrolases"/>
    <property type="match status" value="1"/>
</dbReference>
<dbReference type="GO" id="GO:0055085">
    <property type="term" value="P:transmembrane transport"/>
    <property type="evidence" value="ECO:0007669"/>
    <property type="project" value="UniProtKB-ARBA"/>
</dbReference>
<dbReference type="AlphaFoldDB" id="A0A2S0I6T1"/>
<dbReference type="SMART" id="SM00382">
    <property type="entry name" value="AAA"/>
    <property type="match status" value="1"/>
</dbReference>
<evidence type="ECO:0000259" key="8">
    <source>
        <dbReference type="PROSITE" id="PS50893"/>
    </source>
</evidence>
<accession>A0A2S0I6T1</accession>
<evidence type="ECO:0000256" key="2">
    <source>
        <dbReference type="ARBA" id="ARBA00005417"/>
    </source>
</evidence>
<dbReference type="Proteomes" id="UP000239477">
    <property type="component" value="Chromosome"/>
</dbReference>
<keyword evidence="4" id="KW-1003">Cell membrane</keyword>
<dbReference type="RefSeq" id="WP_105238597.1">
    <property type="nucleotide sequence ID" value="NZ_CP023270.1"/>
</dbReference>
<comment type="subcellular location">
    <subcellularLocation>
        <location evidence="1">Cell inner membrane</location>
        <topology evidence="1">Peripheral membrane protein</topology>
    </subcellularLocation>
</comment>
<dbReference type="GO" id="GO:0016887">
    <property type="term" value="F:ATP hydrolysis activity"/>
    <property type="evidence" value="ECO:0007669"/>
    <property type="project" value="InterPro"/>
</dbReference>
<dbReference type="InterPro" id="IPR003593">
    <property type="entry name" value="AAA+_ATPase"/>
</dbReference>
<dbReference type="InterPro" id="IPR027417">
    <property type="entry name" value="P-loop_NTPase"/>
</dbReference>
<dbReference type="GO" id="GO:0015833">
    <property type="term" value="P:peptide transport"/>
    <property type="evidence" value="ECO:0007669"/>
    <property type="project" value="InterPro"/>
</dbReference>
<dbReference type="PROSITE" id="PS00211">
    <property type="entry name" value="ABC_TRANSPORTER_1"/>
    <property type="match status" value="1"/>
</dbReference>
<dbReference type="Pfam" id="PF08352">
    <property type="entry name" value="oligo_HPY"/>
    <property type="match status" value="1"/>
</dbReference>
<dbReference type="Pfam" id="PF00005">
    <property type="entry name" value="ABC_tran"/>
    <property type="match status" value="1"/>
</dbReference>
<organism evidence="9 10">
    <name type="scientific">Achromobacter spanius</name>
    <dbReference type="NCBI Taxonomy" id="217203"/>
    <lineage>
        <taxon>Bacteria</taxon>
        <taxon>Pseudomonadati</taxon>
        <taxon>Pseudomonadota</taxon>
        <taxon>Betaproteobacteria</taxon>
        <taxon>Burkholderiales</taxon>
        <taxon>Alcaligenaceae</taxon>
        <taxon>Achromobacter</taxon>
    </lineage>
</organism>
<evidence type="ECO:0000256" key="5">
    <source>
        <dbReference type="ARBA" id="ARBA00022741"/>
    </source>
</evidence>
<dbReference type="InterPro" id="IPR003439">
    <property type="entry name" value="ABC_transporter-like_ATP-bd"/>
</dbReference>
<dbReference type="GO" id="GO:0005524">
    <property type="term" value="F:ATP binding"/>
    <property type="evidence" value="ECO:0007669"/>
    <property type="project" value="UniProtKB-KW"/>
</dbReference>
<evidence type="ECO:0000256" key="6">
    <source>
        <dbReference type="ARBA" id="ARBA00022840"/>
    </source>
</evidence>
<reference evidence="9 10" key="1">
    <citation type="submission" date="2017-09" db="EMBL/GenBank/DDBJ databases">
        <title>Genomic, metabolic, and phenotypic characteristics of bacterial isolates from the natural microbiome of the model nematode Caenorhabditis elegans.</title>
        <authorList>
            <person name="Zimmermann J."/>
            <person name="Obeng N."/>
            <person name="Yang W."/>
            <person name="Obeng O."/>
            <person name="Kissoyan K."/>
            <person name="Pees B."/>
            <person name="Dirksen P."/>
            <person name="Hoppner M."/>
            <person name="Franke A."/>
            <person name="Rosenstiel P."/>
            <person name="Leippe M."/>
            <person name="Dierking K."/>
            <person name="Kaleta C."/>
            <person name="Schulenburg H."/>
        </authorList>
    </citation>
    <scope>NUCLEOTIDE SEQUENCE [LARGE SCALE GENOMIC DNA]</scope>
    <source>
        <strain evidence="9 10">MYb73</strain>
    </source>
</reference>
<evidence type="ECO:0000256" key="3">
    <source>
        <dbReference type="ARBA" id="ARBA00022448"/>
    </source>
</evidence>
<dbReference type="SUPFAM" id="SSF52540">
    <property type="entry name" value="P-loop containing nucleoside triphosphate hydrolases"/>
    <property type="match status" value="1"/>
</dbReference>
<dbReference type="GO" id="GO:0005886">
    <property type="term" value="C:plasma membrane"/>
    <property type="evidence" value="ECO:0007669"/>
    <property type="project" value="UniProtKB-SubCell"/>
</dbReference>
<evidence type="ECO:0000256" key="4">
    <source>
        <dbReference type="ARBA" id="ARBA00022475"/>
    </source>
</evidence>
<evidence type="ECO:0000313" key="9">
    <source>
        <dbReference type="EMBL" id="AVJ27750.1"/>
    </source>
</evidence>
<dbReference type="EMBL" id="CP023270">
    <property type="protein sequence ID" value="AVJ27750.1"/>
    <property type="molecule type" value="Genomic_DNA"/>
</dbReference>
<evidence type="ECO:0000256" key="7">
    <source>
        <dbReference type="ARBA" id="ARBA00023136"/>
    </source>
</evidence>
<sequence length="333" mass="36470">MNAADMAPVLEVDGLSLAFRTRGREAEVLSDVSFDLRPGETLCLVGESGCGKSMTALAIMRLIPPLARVGAGHVRLRGADLAMHDDEAMRRVRGNNISMIFQEPMTALNPVYTVGDQIGEPLRLHQGLSKREARERAIEMLKSVGIPLPERRVDDYPHQLSGGMRQRVMIAIALACDPDVLIADEPTTALDVTVQAQIFDLLREQQARRGTAVLLITHDMGAVSEMADRVVVMYGGRVVEQGSVGQILAQPRHPYTQGLIACLPELDREPDDERPDLPEIPGVVPSVWERGVGCPFVDRCNRAMARCSREFPPMTVLDGGQGVSCWLYPEASQ</sequence>
<dbReference type="PANTHER" id="PTHR43297">
    <property type="entry name" value="OLIGOPEPTIDE TRANSPORT ATP-BINDING PROTEIN APPD"/>
    <property type="match status" value="1"/>
</dbReference>
<comment type="similarity">
    <text evidence="2">Belongs to the ABC transporter superfamily.</text>
</comment>
<dbReference type="FunFam" id="3.40.50.300:FF:000016">
    <property type="entry name" value="Oligopeptide ABC transporter ATP-binding component"/>
    <property type="match status" value="1"/>
</dbReference>
<keyword evidence="3" id="KW-0813">Transport</keyword>
<proteinExistence type="inferred from homology"/>
<dbReference type="InterPro" id="IPR013563">
    <property type="entry name" value="Oligopep_ABC_C"/>
</dbReference>
<protein>
    <submittedName>
        <fullName evidence="9">Peptide ABC transporter ATP-binding protein</fullName>
    </submittedName>
</protein>